<dbReference type="AlphaFoldDB" id="A0A9P5L5R3"/>
<dbReference type="InterPro" id="IPR056021">
    <property type="entry name" value="DUF7600"/>
</dbReference>
<gene>
    <name evidence="3" type="ORF">G7Z17_g12156</name>
</gene>
<feature type="compositionally biased region" description="Polar residues" evidence="1">
    <location>
        <begin position="409"/>
        <end position="426"/>
    </location>
</feature>
<evidence type="ECO:0000313" key="4">
    <source>
        <dbReference type="Proteomes" id="UP000722485"/>
    </source>
</evidence>
<dbReference type="InterPro" id="IPR001810">
    <property type="entry name" value="F-box_dom"/>
</dbReference>
<keyword evidence="4" id="KW-1185">Reference proteome</keyword>
<reference evidence="3" key="1">
    <citation type="submission" date="2020-03" db="EMBL/GenBank/DDBJ databases">
        <title>Draft Genome Sequence of Cylindrodendrum hubeiense.</title>
        <authorList>
            <person name="Buettner E."/>
            <person name="Kellner H."/>
        </authorList>
    </citation>
    <scope>NUCLEOTIDE SEQUENCE</scope>
    <source>
        <strain evidence="3">IHI 201604</strain>
    </source>
</reference>
<dbReference type="OrthoDB" id="5273847at2759"/>
<comment type="caution">
    <text evidence="3">The sequence shown here is derived from an EMBL/GenBank/DDBJ whole genome shotgun (WGS) entry which is preliminary data.</text>
</comment>
<sequence length="538" mass="61083">MMEYDPMRVSGLQRLMAPPLRRHVGYSGKENRTIDDLKPKDPFNVLPFEVLSKVVVMLSSRDVLHFKLASPVLATMVLPESFWRSRFLPGREFSHIYESTLSTSIAGSWRSLYDRTRSFDVSMMNRKRVWGLTASIGQLLNQRLGSMVCFGHALDSLFVHREMHGSDIWTTAISDLHEARKAFPQGSRELWRRQISLPKSFQVMDVSYVILEQKKYISGLQFTPQSGEIIELGYPHPQQKARIHWPIIEDGIFGFRLAIDDRGIRGIAVYYSSRWLSAWVGDYVGVPKRNLLIPTAKNSPRPFVGRLYAGFDIPEIETPGNGILIIGTQDDEIPDNEIPENEIPENEIPDNEISDDETLSIEVSDNESDNNEAHEEPNNEGSDNERSINAGSQGDTTTSEASDVDTTDGESSIDSNSYQPSRTPPSSHEYRDLQLWYPDVPDQSLKFVGPEHRRIRHRKETEPYMVLLFGGRDGQHLPHFQTNRGQDVKFPARFEEDPIFSEVLAPGEDTIVGIYGVHSYDMHLHNLGLITADLSSRQ</sequence>
<evidence type="ECO:0000259" key="2">
    <source>
        <dbReference type="PROSITE" id="PS50181"/>
    </source>
</evidence>
<dbReference type="InterPro" id="IPR036047">
    <property type="entry name" value="F-box-like_dom_sf"/>
</dbReference>
<feature type="compositionally biased region" description="Polar residues" evidence="1">
    <location>
        <begin position="387"/>
        <end position="401"/>
    </location>
</feature>
<feature type="domain" description="F-box" evidence="2">
    <location>
        <begin position="40"/>
        <end position="86"/>
    </location>
</feature>
<feature type="region of interest" description="Disordered" evidence="1">
    <location>
        <begin position="325"/>
        <end position="429"/>
    </location>
</feature>
<name>A0A9P5L5R3_9HYPO</name>
<evidence type="ECO:0000256" key="1">
    <source>
        <dbReference type="SAM" id="MobiDB-lite"/>
    </source>
</evidence>
<evidence type="ECO:0000313" key="3">
    <source>
        <dbReference type="EMBL" id="KAF7540642.1"/>
    </source>
</evidence>
<dbReference type="Pfam" id="PF24539">
    <property type="entry name" value="DUF7600"/>
    <property type="match status" value="1"/>
</dbReference>
<accession>A0A9P5L5R3</accession>
<dbReference type="SUPFAM" id="SSF81383">
    <property type="entry name" value="F-box domain"/>
    <property type="match status" value="1"/>
</dbReference>
<dbReference type="PROSITE" id="PS50181">
    <property type="entry name" value="FBOX"/>
    <property type="match status" value="1"/>
</dbReference>
<feature type="compositionally biased region" description="Acidic residues" evidence="1">
    <location>
        <begin position="329"/>
        <end position="370"/>
    </location>
</feature>
<dbReference type="EMBL" id="JAANBB010000520">
    <property type="protein sequence ID" value="KAF7540642.1"/>
    <property type="molecule type" value="Genomic_DNA"/>
</dbReference>
<protein>
    <recommendedName>
        <fullName evidence="2">F-box domain-containing protein</fullName>
    </recommendedName>
</protein>
<dbReference type="Proteomes" id="UP000722485">
    <property type="component" value="Unassembled WGS sequence"/>
</dbReference>
<organism evidence="3 4">
    <name type="scientific">Cylindrodendrum hubeiense</name>
    <dbReference type="NCBI Taxonomy" id="595255"/>
    <lineage>
        <taxon>Eukaryota</taxon>
        <taxon>Fungi</taxon>
        <taxon>Dikarya</taxon>
        <taxon>Ascomycota</taxon>
        <taxon>Pezizomycotina</taxon>
        <taxon>Sordariomycetes</taxon>
        <taxon>Hypocreomycetidae</taxon>
        <taxon>Hypocreales</taxon>
        <taxon>Nectriaceae</taxon>
        <taxon>Cylindrodendrum</taxon>
    </lineage>
</organism>
<proteinExistence type="predicted"/>